<protein>
    <submittedName>
        <fullName evidence="2">Uncharacterized protein</fullName>
    </submittedName>
</protein>
<dbReference type="AlphaFoldDB" id="A0A6I3KH24"/>
<keyword evidence="1" id="KW-0812">Transmembrane</keyword>
<name>A0A6I3KH24_9HYPH</name>
<dbReference type="Proteomes" id="UP000440694">
    <property type="component" value="Unassembled WGS sequence"/>
</dbReference>
<gene>
    <name evidence="2" type="ORF">GIW81_01340</name>
</gene>
<organism evidence="2 3">
    <name type="scientific">Hyphomicrobium album</name>
    <dbReference type="NCBI Taxonomy" id="2665159"/>
    <lineage>
        <taxon>Bacteria</taxon>
        <taxon>Pseudomonadati</taxon>
        <taxon>Pseudomonadota</taxon>
        <taxon>Alphaproteobacteria</taxon>
        <taxon>Hyphomicrobiales</taxon>
        <taxon>Hyphomicrobiaceae</taxon>
        <taxon>Hyphomicrobium</taxon>
    </lineage>
</organism>
<comment type="caution">
    <text evidence="2">The sequence shown here is derived from an EMBL/GenBank/DDBJ whole genome shotgun (WGS) entry which is preliminary data.</text>
</comment>
<accession>A0A6I3KH24</accession>
<evidence type="ECO:0000313" key="3">
    <source>
        <dbReference type="Proteomes" id="UP000440694"/>
    </source>
</evidence>
<proteinExistence type="predicted"/>
<reference evidence="2 3" key="1">
    <citation type="submission" date="2019-11" db="EMBL/GenBank/DDBJ databases">
        <title>Identification of a novel strain.</title>
        <authorList>
            <person name="Xu Q."/>
            <person name="Wang G."/>
        </authorList>
    </citation>
    <scope>NUCLEOTIDE SEQUENCE [LARGE SCALE GENOMIC DNA]</scope>
    <source>
        <strain evidence="3">xq</strain>
    </source>
</reference>
<dbReference type="EMBL" id="WMBQ01000001">
    <property type="protein sequence ID" value="MTD92972.1"/>
    <property type="molecule type" value="Genomic_DNA"/>
</dbReference>
<feature type="transmembrane region" description="Helical" evidence="1">
    <location>
        <begin position="50"/>
        <end position="68"/>
    </location>
</feature>
<evidence type="ECO:0000256" key="1">
    <source>
        <dbReference type="SAM" id="Phobius"/>
    </source>
</evidence>
<keyword evidence="3" id="KW-1185">Reference proteome</keyword>
<feature type="transmembrane region" description="Helical" evidence="1">
    <location>
        <begin position="6"/>
        <end position="29"/>
    </location>
</feature>
<feature type="transmembrane region" description="Helical" evidence="1">
    <location>
        <begin position="80"/>
        <end position="101"/>
    </location>
</feature>
<keyword evidence="1" id="KW-0472">Membrane</keyword>
<evidence type="ECO:0000313" key="2">
    <source>
        <dbReference type="EMBL" id="MTD92972.1"/>
    </source>
</evidence>
<sequence>MQPLDTYHLVLNIFVAVVMPLLILANVMGWGARTPVSDFLWRDHTNFMRISMLIIGLLALWSMVQLAAHFGLISTGAADVAMPVLGIPFLILAVVEIWLAFRALQDYLRIRRSQA</sequence>
<dbReference type="RefSeq" id="WP_154737556.1">
    <property type="nucleotide sequence ID" value="NZ_WMBQ01000001.1"/>
</dbReference>
<keyword evidence="1" id="KW-1133">Transmembrane helix</keyword>